<feature type="region of interest" description="Disordered" evidence="4">
    <location>
        <begin position="411"/>
        <end position="437"/>
    </location>
</feature>
<dbReference type="Proteomes" id="UP000055136">
    <property type="component" value="Chromosome"/>
</dbReference>
<dbReference type="PROSITE" id="PS50887">
    <property type="entry name" value="GGDEF"/>
    <property type="match status" value="1"/>
</dbReference>
<evidence type="ECO:0000256" key="1">
    <source>
        <dbReference type="ARBA" id="ARBA00001946"/>
    </source>
</evidence>
<dbReference type="KEGG" id="tee:Tel_01170"/>
<name>A0A0S2T9L7_9GAMM</name>
<dbReference type="FunFam" id="3.30.70.270:FF:000001">
    <property type="entry name" value="Diguanylate cyclase domain protein"/>
    <property type="match status" value="1"/>
</dbReference>
<dbReference type="SMART" id="SM00267">
    <property type="entry name" value="GGDEF"/>
    <property type="match status" value="1"/>
</dbReference>
<evidence type="ECO:0000256" key="4">
    <source>
        <dbReference type="SAM" id="MobiDB-lite"/>
    </source>
</evidence>
<accession>A0A0S2T9L7</accession>
<gene>
    <name evidence="6" type="ORF">Tel_01170</name>
</gene>
<dbReference type="InterPro" id="IPR029787">
    <property type="entry name" value="Nucleotide_cyclase"/>
</dbReference>
<protein>
    <recommendedName>
        <fullName evidence="2">diguanylate cyclase</fullName>
        <ecNumber evidence="2">2.7.7.65</ecNumber>
    </recommendedName>
</protein>
<comment type="cofactor">
    <cofactor evidence="1">
        <name>Mg(2+)</name>
        <dbReference type="ChEBI" id="CHEBI:18420"/>
    </cofactor>
</comment>
<keyword evidence="7" id="KW-1185">Reference proteome</keyword>
<organism evidence="6 7">
    <name type="scientific">Candidatus Tenderia electrophaga</name>
    <dbReference type="NCBI Taxonomy" id="1748243"/>
    <lineage>
        <taxon>Bacteria</taxon>
        <taxon>Pseudomonadati</taxon>
        <taxon>Pseudomonadota</taxon>
        <taxon>Gammaproteobacteria</taxon>
        <taxon>Candidatus Tenderiales</taxon>
        <taxon>Candidatus Tenderiaceae</taxon>
        <taxon>Candidatus Tenderia</taxon>
    </lineage>
</organism>
<dbReference type="InterPro" id="IPR000160">
    <property type="entry name" value="GGDEF_dom"/>
</dbReference>
<dbReference type="PANTHER" id="PTHR45138">
    <property type="entry name" value="REGULATORY COMPONENTS OF SENSORY TRANSDUCTION SYSTEM"/>
    <property type="match status" value="1"/>
</dbReference>
<dbReference type="Pfam" id="PF00990">
    <property type="entry name" value="GGDEF"/>
    <property type="match status" value="1"/>
</dbReference>
<evidence type="ECO:0000256" key="3">
    <source>
        <dbReference type="ARBA" id="ARBA00034247"/>
    </source>
</evidence>
<evidence type="ECO:0000313" key="6">
    <source>
        <dbReference type="EMBL" id="ALP51858.1"/>
    </source>
</evidence>
<dbReference type="PANTHER" id="PTHR45138:SF9">
    <property type="entry name" value="DIGUANYLATE CYCLASE DGCM-RELATED"/>
    <property type="match status" value="1"/>
</dbReference>
<dbReference type="Gene3D" id="3.30.70.270">
    <property type="match status" value="1"/>
</dbReference>
<dbReference type="AlphaFoldDB" id="A0A0S2T9L7"/>
<dbReference type="CDD" id="cd01949">
    <property type="entry name" value="GGDEF"/>
    <property type="match status" value="1"/>
</dbReference>
<dbReference type="GO" id="GO:0052621">
    <property type="term" value="F:diguanylate cyclase activity"/>
    <property type="evidence" value="ECO:0007669"/>
    <property type="project" value="UniProtKB-EC"/>
</dbReference>
<feature type="compositionally biased region" description="Basic and acidic residues" evidence="4">
    <location>
        <begin position="420"/>
        <end position="437"/>
    </location>
</feature>
<dbReference type="STRING" id="1748243.Tel_01170"/>
<dbReference type="EMBL" id="CP013099">
    <property type="protein sequence ID" value="ALP51858.1"/>
    <property type="molecule type" value="Genomic_DNA"/>
</dbReference>
<sequence length="437" mass="48965">MYRHIENSFVELEASQQQSEKLYLNLLESLLENLAVHFPAGTEQWMQIRIMQKTLQDSMTSSELHKLQLDIQQLISQARKDGSLGQKSMQETIDALLNDLHGTPREADTAQLQNEAAATPHTDQFDLEQPAAHQSGSAISPDAPYCNLDKTRHNIHHIQASLSHQINNAKEFNSALAKLLHSSFAAIRNLDQSADLGLIKNNFLKRYARLIKMQQDLATKFETIDEGLNDIESSSQNLDEELSRVHRLSLTDDLTQLPNRRAFLMRLDDEVSRALRFDYPLTMALVDIDNFKPINDTFGHAAGDVILRHFAQNMNVVFRYHDMASRYGGEEFAVLFPNTDTHGAMSALSKLQYKLKADPYILYKNDEIPVPTFSAGVALYNPGEDADELIKRADVAMYKAKSSGRDLLKVDPLGIAPESSSRDNNSDSGAEHADASA</sequence>
<dbReference type="SUPFAM" id="SSF55073">
    <property type="entry name" value="Nucleotide cyclase"/>
    <property type="match status" value="1"/>
</dbReference>
<evidence type="ECO:0000256" key="2">
    <source>
        <dbReference type="ARBA" id="ARBA00012528"/>
    </source>
</evidence>
<reference evidence="6" key="1">
    <citation type="submission" date="2015-10" db="EMBL/GenBank/DDBJ databases">
        <title>Description of Candidatus Tenderia electrophaga gen. nov, sp. nov., an Uncultivated Electroautotroph from a Biocathode Enrichment.</title>
        <authorList>
            <person name="Eddie B.J."/>
            <person name="Malanoski A.P."/>
            <person name="Wang Z."/>
            <person name="Hall R.J."/>
            <person name="Oh S.D."/>
            <person name="Heiner C."/>
            <person name="Lin B."/>
            <person name="Strycharz-Glaven S.M."/>
        </authorList>
    </citation>
    <scope>NUCLEOTIDE SEQUENCE [LARGE SCALE GENOMIC DNA]</scope>
    <source>
        <strain evidence="6">NRL1</strain>
    </source>
</reference>
<evidence type="ECO:0000313" key="7">
    <source>
        <dbReference type="Proteomes" id="UP000055136"/>
    </source>
</evidence>
<dbReference type="InterPro" id="IPR050469">
    <property type="entry name" value="Diguanylate_Cyclase"/>
</dbReference>
<dbReference type="NCBIfam" id="TIGR00254">
    <property type="entry name" value="GGDEF"/>
    <property type="match status" value="1"/>
</dbReference>
<dbReference type="EC" id="2.7.7.65" evidence="2"/>
<evidence type="ECO:0000259" key="5">
    <source>
        <dbReference type="PROSITE" id="PS50887"/>
    </source>
</evidence>
<dbReference type="InterPro" id="IPR043128">
    <property type="entry name" value="Rev_trsase/Diguanyl_cyclase"/>
</dbReference>
<feature type="domain" description="GGDEF" evidence="5">
    <location>
        <begin position="279"/>
        <end position="413"/>
    </location>
</feature>
<comment type="catalytic activity">
    <reaction evidence="3">
        <text>2 GTP = 3',3'-c-di-GMP + 2 diphosphate</text>
        <dbReference type="Rhea" id="RHEA:24898"/>
        <dbReference type="ChEBI" id="CHEBI:33019"/>
        <dbReference type="ChEBI" id="CHEBI:37565"/>
        <dbReference type="ChEBI" id="CHEBI:58805"/>
        <dbReference type="EC" id="2.7.7.65"/>
    </reaction>
</comment>
<proteinExistence type="predicted"/>